<dbReference type="AlphaFoldDB" id="A0A7D7SQI4"/>
<dbReference type="KEGG" id="nsg:H3L94_03255"/>
<keyword evidence="1" id="KW-0472">Membrane</keyword>
<protein>
    <submittedName>
        <fullName evidence="2">Uncharacterized protein</fullName>
    </submittedName>
</protein>
<evidence type="ECO:0000256" key="1">
    <source>
        <dbReference type="SAM" id="Phobius"/>
    </source>
</evidence>
<dbReference type="EMBL" id="CP059567">
    <property type="protein sequence ID" value="QMT41070.1"/>
    <property type="molecule type" value="Genomic_DNA"/>
</dbReference>
<feature type="transmembrane region" description="Helical" evidence="1">
    <location>
        <begin position="39"/>
        <end position="58"/>
    </location>
</feature>
<feature type="transmembrane region" description="Helical" evidence="1">
    <location>
        <begin position="95"/>
        <end position="114"/>
    </location>
</feature>
<evidence type="ECO:0000313" key="3">
    <source>
        <dbReference type="Proteomes" id="UP000514752"/>
    </source>
</evidence>
<evidence type="ECO:0000313" key="2">
    <source>
        <dbReference type="EMBL" id="QMT41070.1"/>
    </source>
</evidence>
<reference evidence="2 3" key="1">
    <citation type="submission" date="2020-07" db="EMBL/GenBank/DDBJ databases">
        <title>Genomic diversity of species in the Neisseriaceae family.</title>
        <authorList>
            <person name="Vincent A.T."/>
            <person name="Bernet E."/>
            <person name="Veyrier F.J."/>
        </authorList>
    </citation>
    <scope>NUCLEOTIDE SEQUENCE [LARGE SCALE GENOMIC DNA]</scope>
    <source>
        <strain evidence="2 3">DSM 22244</strain>
    </source>
</reference>
<gene>
    <name evidence="2" type="ORF">H3L94_03255</name>
</gene>
<keyword evidence="1" id="KW-1133">Transmembrane helix</keyword>
<feature type="transmembrane region" description="Helical" evidence="1">
    <location>
        <begin position="12"/>
        <end position="33"/>
    </location>
</feature>
<accession>A0A7D7SQI4</accession>
<organism evidence="2 3">
    <name type="scientific">Neisseria shayeganii</name>
    <dbReference type="NCBI Taxonomy" id="607712"/>
    <lineage>
        <taxon>Bacteria</taxon>
        <taxon>Pseudomonadati</taxon>
        <taxon>Pseudomonadota</taxon>
        <taxon>Betaproteobacteria</taxon>
        <taxon>Neisseriales</taxon>
        <taxon>Neisseriaceae</taxon>
        <taxon>Neisseria</taxon>
    </lineage>
</organism>
<dbReference type="RefSeq" id="WP_182122638.1">
    <property type="nucleotide sequence ID" value="NZ_CP059567.1"/>
</dbReference>
<proteinExistence type="predicted"/>
<feature type="transmembrane region" description="Helical" evidence="1">
    <location>
        <begin position="70"/>
        <end position="89"/>
    </location>
</feature>
<name>A0A7D7SQI4_9NEIS</name>
<keyword evidence="1" id="KW-0812">Transmembrane</keyword>
<dbReference type="Proteomes" id="UP000514752">
    <property type="component" value="Chromosome"/>
</dbReference>
<sequence length="133" mass="14465">MQPAYTRLRRFSARTLGLMFAGQTATFWLSPHFGLPKSLLTAGWVMLPLLPALPFLLAGNPLRTLGACTAYLPLLVFCYYAEFLAPVAAGSGAPMAYVAAFLYGVPLILLALWLSPYVFRCFGITAVNDKTAE</sequence>